<protein>
    <submittedName>
        <fullName evidence="5">Oxidoreductase domain protein</fullName>
    </submittedName>
</protein>
<proteinExistence type="inferred from homology"/>
<dbReference type="PANTHER" id="PTHR22604">
    <property type="entry name" value="OXIDOREDUCTASES"/>
    <property type="match status" value="1"/>
</dbReference>
<evidence type="ECO:0000259" key="3">
    <source>
        <dbReference type="Pfam" id="PF01408"/>
    </source>
</evidence>
<reference evidence="5" key="1">
    <citation type="submission" date="2009-12" db="EMBL/GenBank/DDBJ databases">
        <authorList>
            <person name="Kielak A."/>
            <person name="van Veen J.A."/>
            <person name="Kowalchuk G.A."/>
        </authorList>
    </citation>
    <scope>NUCLEOTIDE SEQUENCE</scope>
</reference>
<feature type="domain" description="Gfo/Idh/MocA-like oxidoreductase N-terminal" evidence="3">
    <location>
        <begin position="7"/>
        <end position="120"/>
    </location>
</feature>
<comment type="similarity">
    <text evidence="1">Belongs to the Gfo/Idh/MocA family.</text>
</comment>
<sequence>MSRLRWGLLSTARINRMVIPAIRAAARSELTAVASRTLDRAEAYAAEWKIPRALASYQALLDDPSIDIVYIGLPNSLHVEWTVRALEAGKHVLCEKPLALTVADVDRVQAAATRASRVAAEAFMYRHHPLTAAAAAVVSSGRLGRVHGYKGAFTFPLTRPGDVRLDPALGGGSLWDVGCYPVSYTNLLAGTAPVEVFGWQQSSASGVDLQFAGMMRFADGSVAQFDSGFNGPLRTEMEIIGRDATLRVLRPFRADDLSRLLLTTGDEIETLPSEAESPFAGEIADMESAALDGRPPRIPLAESRRTVQTITALYESARRGAPAGV</sequence>
<accession>E3T6S4</accession>
<dbReference type="SUPFAM" id="SSF55347">
    <property type="entry name" value="Glyceraldehyde-3-phosphate dehydrogenase-like, C-terminal domain"/>
    <property type="match status" value="1"/>
</dbReference>
<dbReference type="InterPro" id="IPR050984">
    <property type="entry name" value="Gfo/Idh/MocA_domain"/>
</dbReference>
<evidence type="ECO:0000256" key="1">
    <source>
        <dbReference type="ARBA" id="ARBA00010928"/>
    </source>
</evidence>
<evidence type="ECO:0000313" key="5">
    <source>
        <dbReference type="EMBL" id="ADC36018.1"/>
    </source>
</evidence>
<evidence type="ECO:0000259" key="4">
    <source>
        <dbReference type="Pfam" id="PF22725"/>
    </source>
</evidence>
<dbReference type="Pfam" id="PF22725">
    <property type="entry name" value="GFO_IDH_MocA_C3"/>
    <property type="match status" value="1"/>
</dbReference>
<keyword evidence="2" id="KW-0560">Oxidoreductase</keyword>
<dbReference type="Gene3D" id="3.40.50.720">
    <property type="entry name" value="NAD(P)-binding Rossmann-like Domain"/>
    <property type="match status" value="1"/>
</dbReference>
<dbReference type="Pfam" id="PF01408">
    <property type="entry name" value="GFO_IDH_MocA"/>
    <property type="match status" value="1"/>
</dbReference>
<reference evidence="5" key="2">
    <citation type="journal article" date="2010" name="Appl. Environ. Microbiol.">
        <title>Comparative analysis of acidobacterial genomic fragments from terrestrial and aquatic metagenomic libraries, with emphasis on acidobacteria subdivision 6.</title>
        <authorList>
            <person name="Kielak A.M."/>
            <person name="van Veen J.A."/>
            <person name="Kowalchuk G.A."/>
        </authorList>
    </citation>
    <scope>NUCLEOTIDE SEQUENCE</scope>
</reference>
<feature type="domain" description="GFO/IDH/MocA-like oxidoreductase" evidence="4">
    <location>
        <begin position="133"/>
        <end position="247"/>
    </location>
</feature>
<dbReference type="InterPro" id="IPR036291">
    <property type="entry name" value="NAD(P)-bd_dom_sf"/>
</dbReference>
<dbReference type="InterPro" id="IPR000683">
    <property type="entry name" value="Gfo/Idh/MocA-like_OxRdtase_N"/>
</dbReference>
<dbReference type="Gene3D" id="3.30.360.10">
    <property type="entry name" value="Dihydrodipicolinate Reductase, domain 2"/>
    <property type="match status" value="1"/>
</dbReference>
<dbReference type="PANTHER" id="PTHR22604:SF105">
    <property type="entry name" value="TRANS-1,2-DIHYDROBENZENE-1,2-DIOL DEHYDROGENASE"/>
    <property type="match status" value="1"/>
</dbReference>
<evidence type="ECO:0000256" key="2">
    <source>
        <dbReference type="ARBA" id="ARBA00023002"/>
    </source>
</evidence>
<dbReference type="SUPFAM" id="SSF51735">
    <property type="entry name" value="NAD(P)-binding Rossmann-fold domains"/>
    <property type="match status" value="1"/>
</dbReference>
<name>E3T6S4_9BACT</name>
<dbReference type="InterPro" id="IPR055170">
    <property type="entry name" value="GFO_IDH_MocA-like_dom"/>
</dbReference>
<dbReference type="AlphaFoldDB" id="E3T6S4"/>
<dbReference type="GO" id="GO:0016491">
    <property type="term" value="F:oxidoreductase activity"/>
    <property type="evidence" value="ECO:0007669"/>
    <property type="project" value="UniProtKB-KW"/>
</dbReference>
<dbReference type="GO" id="GO:0000166">
    <property type="term" value="F:nucleotide binding"/>
    <property type="evidence" value="ECO:0007669"/>
    <property type="project" value="InterPro"/>
</dbReference>
<organism evidence="5">
    <name type="scientific">uncultured bacterium 259</name>
    <dbReference type="NCBI Taxonomy" id="698386"/>
    <lineage>
        <taxon>Bacteria</taxon>
        <taxon>environmental samples</taxon>
    </lineage>
</organism>
<dbReference type="EMBL" id="GU260708">
    <property type="protein sequence ID" value="ADC36018.1"/>
    <property type="molecule type" value="Genomic_DNA"/>
</dbReference>